<name>A0A1I2S9N8_9CORY</name>
<comment type="similarity">
    <text evidence="2">Belongs to the UPF0718 family.</text>
</comment>
<dbReference type="InterPro" id="IPR052923">
    <property type="entry name" value="UPF0718"/>
</dbReference>
<feature type="transmembrane region" description="Helical" evidence="7">
    <location>
        <begin position="35"/>
        <end position="59"/>
    </location>
</feature>
<feature type="transmembrane region" description="Helical" evidence="7">
    <location>
        <begin position="203"/>
        <end position="229"/>
    </location>
</feature>
<keyword evidence="5 7" id="KW-1133">Transmembrane helix</keyword>
<evidence type="ECO:0008006" key="10">
    <source>
        <dbReference type="Google" id="ProtNLM"/>
    </source>
</evidence>
<evidence type="ECO:0000256" key="5">
    <source>
        <dbReference type="ARBA" id="ARBA00022989"/>
    </source>
</evidence>
<keyword evidence="3" id="KW-1003">Cell membrane</keyword>
<accession>A0A1I2S9N8</accession>
<keyword evidence="9" id="KW-1185">Reference proteome</keyword>
<feature type="transmembrane region" description="Helical" evidence="7">
    <location>
        <begin position="104"/>
        <end position="126"/>
    </location>
</feature>
<protein>
    <recommendedName>
        <fullName evidence="10">Permease</fullName>
    </recommendedName>
</protein>
<dbReference type="AlphaFoldDB" id="A0A1I2S9N8"/>
<evidence type="ECO:0000256" key="7">
    <source>
        <dbReference type="SAM" id="Phobius"/>
    </source>
</evidence>
<gene>
    <name evidence="8" type="ORF">SAMN05660282_01041</name>
</gene>
<keyword evidence="6 7" id="KW-0472">Membrane</keyword>
<evidence type="ECO:0000256" key="2">
    <source>
        <dbReference type="ARBA" id="ARBA00006386"/>
    </source>
</evidence>
<dbReference type="PANTHER" id="PTHR34184">
    <property type="entry name" value="UPF0718 PROTEIN YCGR"/>
    <property type="match status" value="1"/>
</dbReference>
<dbReference type="InterPro" id="IPR005524">
    <property type="entry name" value="DUF318"/>
</dbReference>
<evidence type="ECO:0000256" key="4">
    <source>
        <dbReference type="ARBA" id="ARBA00022692"/>
    </source>
</evidence>
<feature type="transmembrane region" description="Helical" evidence="7">
    <location>
        <begin position="133"/>
        <end position="151"/>
    </location>
</feature>
<dbReference type="PANTHER" id="PTHR34184:SF4">
    <property type="entry name" value="UPF0718 PROTEIN YCGR"/>
    <property type="match status" value="1"/>
</dbReference>
<evidence type="ECO:0000313" key="8">
    <source>
        <dbReference type="EMBL" id="SFG49528.1"/>
    </source>
</evidence>
<dbReference type="Pfam" id="PF03773">
    <property type="entry name" value="ArsP_1"/>
    <property type="match status" value="2"/>
</dbReference>
<feature type="transmembrane region" description="Helical" evidence="7">
    <location>
        <begin position="264"/>
        <end position="284"/>
    </location>
</feature>
<feature type="transmembrane region" description="Helical" evidence="7">
    <location>
        <begin position="235"/>
        <end position="257"/>
    </location>
</feature>
<dbReference type="STRING" id="185761.SAMN05660282_01041"/>
<reference evidence="8 9" key="1">
    <citation type="submission" date="2016-10" db="EMBL/GenBank/DDBJ databases">
        <authorList>
            <person name="de Groot N.N."/>
        </authorList>
    </citation>
    <scope>NUCLEOTIDE SEQUENCE [LARGE SCALE GENOMIC DNA]</scope>
    <source>
        <strain>J11</strain>
        <strain evidence="9">PG 39</strain>
    </source>
</reference>
<dbReference type="Proteomes" id="UP000199065">
    <property type="component" value="Unassembled WGS sequence"/>
</dbReference>
<proteinExistence type="inferred from homology"/>
<dbReference type="EMBL" id="FOPJ01000005">
    <property type="protein sequence ID" value="SFG49528.1"/>
    <property type="molecule type" value="Genomic_DNA"/>
</dbReference>
<feature type="transmembrane region" description="Helical" evidence="7">
    <location>
        <begin position="71"/>
        <end position="92"/>
    </location>
</feature>
<dbReference type="RefSeq" id="WP_092285138.1">
    <property type="nucleotide sequence ID" value="NZ_FOPJ01000005.1"/>
</dbReference>
<feature type="transmembrane region" description="Helical" evidence="7">
    <location>
        <begin position="171"/>
        <end position="191"/>
    </location>
</feature>
<evidence type="ECO:0000256" key="6">
    <source>
        <dbReference type="ARBA" id="ARBA00023136"/>
    </source>
</evidence>
<evidence type="ECO:0000313" key="9">
    <source>
        <dbReference type="Proteomes" id="UP000199065"/>
    </source>
</evidence>
<evidence type="ECO:0000256" key="1">
    <source>
        <dbReference type="ARBA" id="ARBA00004651"/>
    </source>
</evidence>
<keyword evidence="4 7" id="KW-0812">Transmembrane</keyword>
<dbReference type="OrthoDB" id="9810876at2"/>
<organism evidence="8 9">
    <name type="scientific">Corynebacterium spheniscorum</name>
    <dbReference type="NCBI Taxonomy" id="185761"/>
    <lineage>
        <taxon>Bacteria</taxon>
        <taxon>Bacillati</taxon>
        <taxon>Actinomycetota</taxon>
        <taxon>Actinomycetes</taxon>
        <taxon>Mycobacteriales</taxon>
        <taxon>Corynebacteriaceae</taxon>
        <taxon>Corynebacterium</taxon>
    </lineage>
</organism>
<evidence type="ECO:0000256" key="3">
    <source>
        <dbReference type="ARBA" id="ARBA00022475"/>
    </source>
</evidence>
<sequence length="285" mass="30140">MNPRVLPAIALVLIGGATLNLGLFGAPLHTRSEFFTTWMALVVQALPFLLLGTVLSAIVSQIKLDLSRIRWVPLGAAAGFFLPTCECAAVPLTRSLINRGLKPAVGYAFMLAAPAINPVVLVATAVAFDARMVAARFIASFLAAIIIAWLWHPPIPATKVHHHGSFSATVIHDFVDAASILVWGAAVAAFVKLFAGVGGDYSFFLMGALAFVMSMCSEADAFVAASFHVPPSAQLAFLVVGPMVDLKLMALHAAIFGKRFALRFAPLVFLVTMVMSAVVGALLLN</sequence>
<comment type="subcellular location">
    <subcellularLocation>
        <location evidence="1">Cell membrane</location>
        <topology evidence="1">Multi-pass membrane protein</topology>
    </subcellularLocation>
</comment>
<dbReference type="GO" id="GO:0005886">
    <property type="term" value="C:plasma membrane"/>
    <property type="evidence" value="ECO:0007669"/>
    <property type="project" value="UniProtKB-SubCell"/>
</dbReference>